<comment type="caution">
    <text evidence="7">The sequence shown here is derived from an EMBL/GenBank/DDBJ whole genome shotgun (WGS) entry which is preliminary data.</text>
</comment>
<dbReference type="RefSeq" id="WP_056938098.1">
    <property type="nucleotide sequence ID" value="NZ_AZFA01000016.1"/>
</dbReference>
<sequence>MMNNTVHKAIRGTWVLTIASLFSELLSAVYRIPLQNIVGDRGYFIYQQVYPIYGIFSVLALTGLPVVLSKTFAQQADPESKKKLLKWVFLILLGLAIIATAVIWMLSKSMARFMGDINLYPEIRTVSLAFLLIPFEASLRGLFQSDLVMEPSAISQVIEQLVRIVLIIAAALMFSRQSIDLYQMGALANSGAFVGGLFAVVILFFTYLLRQAPITKKQSQPVIKLETGLGLEIVLIIFFTGITIFYQFIDSFSMIRLLMSDGMALGPAEVAKGVFDRAQPLIQLGIVISLSFISTIMPQLKKGDDSQTRKNLIERLVRVCTVIAVAETAGLVALMPDINTMLFTNTNGSVALAIYMCSIFFVSIINLLVAVTSSDSRQNLAKLVLFIISLIVKIGLNIVLVPAFHIAGAALATVMSELVILLGMLFIYRNQLGFLVLKWTFLGKAIWAGLLMSLSVRAIEQLIVYYIPLNRLSSIFVNVVLIPIGIIIFVVLAVLLKLLKKQEWEILPLGKWLTKIIKIEE</sequence>
<dbReference type="InterPro" id="IPR002797">
    <property type="entry name" value="Polysacc_synth"/>
</dbReference>
<dbReference type="InterPro" id="IPR050833">
    <property type="entry name" value="Poly_Biosynth_Transport"/>
</dbReference>
<dbReference type="OrthoDB" id="9775950at2"/>
<dbReference type="Pfam" id="PF01943">
    <property type="entry name" value="Polysacc_synt"/>
    <property type="match status" value="1"/>
</dbReference>
<feature type="transmembrane region" description="Helical" evidence="6">
    <location>
        <begin position="191"/>
        <end position="209"/>
    </location>
</feature>
<dbReference type="STRING" id="1423815.FC27_GL000685"/>
<keyword evidence="5 6" id="KW-0472">Membrane</keyword>
<evidence type="ECO:0000256" key="2">
    <source>
        <dbReference type="ARBA" id="ARBA00022475"/>
    </source>
</evidence>
<keyword evidence="2" id="KW-1003">Cell membrane</keyword>
<keyword evidence="8" id="KW-1185">Reference proteome</keyword>
<dbReference type="PATRIC" id="fig|1423815.3.peg.694"/>
<feature type="transmembrane region" description="Helical" evidence="6">
    <location>
        <begin position="161"/>
        <end position="179"/>
    </location>
</feature>
<evidence type="ECO:0000256" key="5">
    <source>
        <dbReference type="ARBA" id="ARBA00023136"/>
    </source>
</evidence>
<proteinExistence type="predicted"/>
<dbReference type="Proteomes" id="UP000051647">
    <property type="component" value="Unassembled WGS sequence"/>
</dbReference>
<comment type="subcellular location">
    <subcellularLocation>
        <location evidence="1">Cell membrane</location>
        <topology evidence="1">Multi-pass membrane protein</topology>
    </subcellularLocation>
</comment>
<evidence type="ECO:0000256" key="4">
    <source>
        <dbReference type="ARBA" id="ARBA00022989"/>
    </source>
</evidence>
<dbReference type="PANTHER" id="PTHR30250">
    <property type="entry name" value="PST FAMILY PREDICTED COLANIC ACID TRANSPORTER"/>
    <property type="match status" value="1"/>
</dbReference>
<feature type="transmembrane region" description="Helical" evidence="6">
    <location>
        <begin position="406"/>
        <end position="428"/>
    </location>
</feature>
<feature type="transmembrane region" description="Helical" evidence="6">
    <location>
        <begin position="84"/>
        <end position="106"/>
    </location>
</feature>
<evidence type="ECO:0000256" key="3">
    <source>
        <dbReference type="ARBA" id="ARBA00022692"/>
    </source>
</evidence>
<feature type="transmembrane region" description="Helical" evidence="6">
    <location>
        <begin position="352"/>
        <end position="371"/>
    </location>
</feature>
<dbReference type="eggNOG" id="COG2244">
    <property type="taxonomic scope" value="Bacteria"/>
</dbReference>
<dbReference type="CDD" id="cd13124">
    <property type="entry name" value="MATE_SpoVB_like"/>
    <property type="match status" value="1"/>
</dbReference>
<keyword evidence="3 6" id="KW-0812">Transmembrane</keyword>
<dbReference type="InterPro" id="IPR024923">
    <property type="entry name" value="PG_synth_SpoVB"/>
</dbReference>
<keyword evidence="4 6" id="KW-1133">Transmembrane helix</keyword>
<feature type="transmembrane region" description="Helical" evidence="6">
    <location>
        <begin position="12"/>
        <end position="32"/>
    </location>
</feature>
<evidence type="ECO:0000313" key="8">
    <source>
        <dbReference type="Proteomes" id="UP000051647"/>
    </source>
</evidence>
<evidence type="ECO:0000256" key="6">
    <source>
        <dbReference type="SAM" id="Phobius"/>
    </source>
</evidence>
<feature type="transmembrane region" description="Helical" evidence="6">
    <location>
        <begin position="435"/>
        <end position="455"/>
    </location>
</feature>
<feature type="transmembrane region" description="Helical" evidence="6">
    <location>
        <begin position="312"/>
        <end position="332"/>
    </location>
</feature>
<dbReference type="AlphaFoldDB" id="A0A0R1SHY3"/>
<gene>
    <name evidence="7" type="ORF">FC27_GL000685</name>
</gene>
<reference evidence="7 8" key="1">
    <citation type="journal article" date="2015" name="Genome Announc.">
        <title>Expanding the biotechnology potential of lactobacilli through comparative genomics of 213 strains and associated genera.</title>
        <authorList>
            <person name="Sun Z."/>
            <person name="Harris H.M."/>
            <person name="McCann A."/>
            <person name="Guo C."/>
            <person name="Argimon S."/>
            <person name="Zhang W."/>
            <person name="Yang X."/>
            <person name="Jeffery I.B."/>
            <person name="Cooney J.C."/>
            <person name="Kagawa T.F."/>
            <person name="Liu W."/>
            <person name="Song Y."/>
            <person name="Salvetti E."/>
            <person name="Wrobel A."/>
            <person name="Rasinkangas P."/>
            <person name="Parkhill J."/>
            <person name="Rea M.C."/>
            <person name="O'Sullivan O."/>
            <person name="Ritari J."/>
            <person name="Douillard F.P."/>
            <person name="Paul Ross R."/>
            <person name="Yang R."/>
            <person name="Briner A.E."/>
            <person name="Felis G.E."/>
            <person name="de Vos W.M."/>
            <person name="Barrangou R."/>
            <person name="Klaenhammer T.R."/>
            <person name="Caufield P.W."/>
            <person name="Cui Y."/>
            <person name="Zhang H."/>
            <person name="O'Toole P.W."/>
        </authorList>
    </citation>
    <scope>NUCLEOTIDE SEQUENCE [LARGE SCALE GENOMIC DNA]</scope>
    <source>
        <strain evidence="7 8">DSM 14857</strain>
    </source>
</reference>
<evidence type="ECO:0000256" key="1">
    <source>
        <dbReference type="ARBA" id="ARBA00004651"/>
    </source>
</evidence>
<dbReference type="GO" id="GO:0005886">
    <property type="term" value="C:plasma membrane"/>
    <property type="evidence" value="ECO:0007669"/>
    <property type="project" value="UniProtKB-SubCell"/>
</dbReference>
<feature type="transmembrane region" description="Helical" evidence="6">
    <location>
        <begin position="475"/>
        <end position="496"/>
    </location>
</feature>
<name>A0A0R1SHY3_9LACO</name>
<dbReference type="PANTHER" id="PTHR30250:SF29">
    <property type="entry name" value="POLYSACCHARIDE BIOSYNTHESIS PROTEIN C-TERMINAL DOMAIN-CONTAINING PROTEIN"/>
    <property type="match status" value="1"/>
</dbReference>
<accession>A0A0R1SHY3</accession>
<feature type="transmembrane region" description="Helical" evidence="6">
    <location>
        <begin position="383"/>
        <end position="400"/>
    </location>
</feature>
<protein>
    <submittedName>
        <fullName evidence="7">Drug Na(+) antiporter (Drug efflux pump)</fullName>
    </submittedName>
</protein>
<dbReference type="EMBL" id="AZFA01000016">
    <property type="protein sequence ID" value="KRL66314.1"/>
    <property type="molecule type" value="Genomic_DNA"/>
</dbReference>
<feature type="transmembrane region" description="Helical" evidence="6">
    <location>
        <begin position="52"/>
        <end position="72"/>
    </location>
</feature>
<feature type="transmembrane region" description="Helical" evidence="6">
    <location>
        <begin position="229"/>
        <end position="249"/>
    </location>
</feature>
<organism evidence="7 8">
    <name type="scientific">Companilactobacillus versmoldensis DSM 14857 = KCTC 3814</name>
    <dbReference type="NCBI Taxonomy" id="1423815"/>
    <lineage>
        <taxon>Bacteria</taxon>
        <taxon>Bacillati</taxon>
        <taxon>Bacillota</taxon>
        <taxon>Bacilli</taxon>
        <taxon>Lactobacillales</taxon>
        <taxon>Lactobacillaceae</taxon>
        <taxon>Companilactobacillus</taxon>
    </lineage>
</organism>
<evidence type="ECO:0000313" key="7">
    <source>
        <dbReference type="EMBL" id="KRL66314.1"/>
    </source>
</evidence>